<dbReference type="InterPro" id="IPR002715">
    <property type="entry name" value="Nas_poly-pep-assoc_cplx_dom"/>
</dbReference>
<comment type="subunit">
    <text evidence="1">Part of the nascent polypeptide-associated complex (NAC).</text>
</comment>
<keyword evidence="1" id="KW-0804">Transcription</keyword>
<comment type="similarity">
    <text evidence="1">Belongs to the NAC-beta family.</text>
</comment>
<dbReference type="SMART" id="SM01407">
    <property type="entry name" value="NAC"/>
    <property type="match status" value="1"/>
</dbReference>
<keyword evidence="5" id="KW-1185">Reference proteome</keyword>
<name>A0ABQ5HVA7_9ASTR</name>
<gene>
    <name evidence="4" type="ORF">Tco_1080616</name>
</gene>
<keyword evidence="1" id="KW-0805">Transcription regulation</keyword>
<evidence type="ECO:0000313" key="4">
    <source>
        <dbReference type="EMBL" id="GJT91771.1"/>
    </source>
</evidence>
<feature type="domain" description="NAC-A/B" evidence="3">
    <location>
        <begin position="233"/>
        <end position="302"/>
    </location>
</feature>
<dbReference type="Pfam" id="PF01849">
    <property type="entry name" value="NAC"/>
    <property type="match status" value="1"/>
</dbReference>
<dbReference type="PROSITE" id="PS51151">
    <property type="entry name" value="NAC_AB"/>
    <property type="match status" value="1"/>
</dbReference>
<reference evidence="4" key="2">
    <citation type="submission" date="2022-01" db="EMBL/GenBank/DDBJ databases">
        <authorList>
            <person name="Yamashiro T."/>
            <person name="Shiraishi A."/>
            <person name="Satake H."/>
            <person name="Nakayama K."/>
        </authorList>
    </citation>
    <scope>NUCLEOTIDE SEQUENCE</scope>
</reference>
<evidence type="ECO:0000256" key="1">
    <source>
        <dbReference type="RuleBase" id="RU361272"/>
    </source>
</evidence>
<accession>A0ABQ5HVA7</accession>
<feature type="region of interest" description="Disordered" evidence="2">
    <location>
        <begin position="306"/>
        <end position="340"/>
    </location>
</feature>
<dbReference type="Proteomes" id="UP001151760">
    <property type="component" value="Unassembled WGS sequence"/>
</dbReference>
<evidence type="ECO:0000256" key="2">
    <source>
        <dbReference type="SAM" id="MobiDB-lite"/>
    </source>
</evidence>
<dbReference type="PANTHER" id="PTHR10351">
    <property type="entry name" value="TRANSCRIPTION FACTOR BTF3 FAMILY MEMBER"/>
    <property type="match status" value="1"/>
</dbReference>
<organism evidence="4 5">
    <name type="scientific">Tanacetum coccineum</name>
    <dbReference type="NCBI Taxonomy" id="301880"/>
    <lineage>
        <taxon>Eukaryota</taxon>
        <taxon>Viridiplantae</taxon>
        <taxon>Streptophyta</taxon>
        <taxon>Embryophyta</taxon>
        <taxon>Tracheophyta</taxon>
        <taxon>Spermatophyta</taxon>
        <taxon>Magnoliopsida</taxon>
        <taxon>eudicotyledons</taxon>
        <taxon>Gunneridae</taxon>
        <taxon>Pentapetalae</taxon>
        <taxon>asterids</taxon>
        <taxon>campanulids</taxon>
        <taxon>Asterales</taxon>
        <taxon>Asteraceae</taxon>
        <taxon>Asteroideae</taxon>
        <taxon>Anthemideae</taxon>
        <taxon>Anthemidinae</taxon>
        <taxon>Tanacetum</taxon>
    </lineage>
</organism>
<proteinExistence type="inferred from homology"/>
<comment type="caution">
    <text evidence="4">The sequence shown here is derived from an EMBL/GenBank/DDBJ whole genome shotgun (WGS) entry which is preliminary data.</text>
</comment>
<protein>
    <recommendedName>
        <fullName evidence="1">Nascent polypeptide-associated complex subunit beta</fullName>
    </recommendedName>
</protein>
<dbReference type="EMBL" id="BQNB010020049">
    <property type="protein sequence ID" value="GJT91771.1"/>
    <property type="molecule type" value="Genomic_DNA"/>
</dbReference>
<dbReference type="InterPro" id="IPR039370">
    <property type="entry name" value="BTF3"/>
</dbReference>
<sequence length="340" mass="37649">MLISETIQAPFFTERLPHRTNKHTTSLSKNTERNHKIYCILSLFQISLGRFGVLAFDDIGVFGWLYALCSHTSISSGNRWGEKRLIVNNVCFEVLCNDVAQVTINEAKTANGACYLELKVPSRSRRDDADNSAKKNPSTPNVSDAISDQFTIKIAVIAFGLFPWQRSDKIDDETAMSLWHLNLKLLLVTFGDKGCNYYTRMNVDKLMKMAGAVRTGGKGSMRRKKKDVHKTTITDDKKLQGTLRRLGVSGMPSIEEVNIYKDDSVIQFVNPKGVVSEKLQDILPGIFDQLGPDAIRKLAEQLQKQMPGAGEAASAATATVEDDDEVPELMPGETFEAAAA</sequence>
<dbReference type="CDD" id="cd22055">
    <property type="entry name" value="NAC_BTF3"/>
    <property type="match status" value="1"/>
</dbReference>
<feature type="compositionally biased region" description="Low complexity" evidence="2">
    <location>
        <begin position="308"/>
        <end position="319"/>
    </location>
</feature>
<reference evidence="4" key="1">
    <citation type="journal article" date="2022" name="Int. J. Mol. Sci.">
        <title>Draft Genome of Tanacetum Coccineum: Genomic Comparison of Closely Related Tanacetum-Family Plants.</title>
        <authorList>
            <person name="Yamashiro T."/>
            <person name="Shiraishi A."/>
            <person name="Nakayama K."/>
            <person name="Satake H."/>
        </authorList>
    </citation>
    <scope>NUCLEOTIDE SEQUENCE</scope>
</reference>
<evidence type="ECO:0000259" key="3">
    <source>
        <dbReference type="PROSITE" id="PS51151"/>
    </source>
</evidence>
<evidence type="ECO:0000313" key="5">
    <source>
        <dbReference type="Proteomes" id="UP001151760"/>
    </source>
</evidence>